<keyword evidence="2" id="KW-1185">Reference proteome</keyword>
<evidence type="ECO:0008006" key="3">
    <source>
        <dbReference type="Google" id="ProtNLM"/>
    </source>
</evidence>
<gene>
    <name evidence="1" type="ORF">EAE98_002503</name>
</gene>
<organism evidence="1 2">
    <name type="scientific">Botrytis deweyae</name>
    <dbReference type="NCBI Taxonomy" id="2478750"/>
    <lineage>
        <taxon>Eukaryota</taxon>
        <taxon>Fungi</taxon>
        <taxon>Dikarya</taxon>
        <taxon>Ascomycota</taxon>
        <taxon>Pezizomycotina</taxon>
        <taxon>Leotiomycetes</taxon>
        <taxon>Helotiales</taxon>
        <taxon>Sclerotiniaceae</taxon>
        <taxon>Botrytis</taxon>
    </lineage>
</organism>
<reference evidence="1 2" key="1">
    <citation type="journal article" date="2020" name="Genome Biol. Evol.">
        <title>Comparative genomics of Sclerotiniaceae.</title>
        <authorList>
            <person name="Valero Jimenez C.A."/>
            <person name="Steentjes M."/>
            <person name="Scholten O.E."/>
            <person name="Van Kan J.A.L."/>
        </authorList>
    </citation>
    <scope>NUCLEOTIDE SEQUENCE [LARGE SCALE GENOMIC DNA]</scope>
    <source>
        <strain evidence="1 2">B1</strain>
    </source>
</reference>
<dbReference type="InterPro" id="IPR029058">
    <property type="entry name" value="AB_hydrolase_fold"/>
</dbReference>
<protein>
    <recommendedName>
        <fullName evidence="3">AB hydrolase-1 domain-containing protein</fullName>
    </recommendedName>
</protein>
<sequence>MSFAILPAKPQAPVSYKLIESQNIHPDSSLIVFINSLGLPSVLWTPTIALLQRSTSSVKPSILKYDRYDQAATTSQDSADNIPEKDHRYGHDLHHAVSHLNELILVTVPRNSKLVLVAASICVHIARLYAQKHAATVEGLLFLDPNIGNAEATDLWPNSHTPDFKESNVLGDDFVLEQHIEAVMVMVIGHEPEPFAEEMWKILKITKSIDRKYTQFAWQQYNEALFNLNDADRSTNKVLVAPGCGHFIQKDNPRFVSTQLEDPISRIQI</sequence>
<dbReference type="GeneID" id="62229277"/>
<evidence type="ECO:0000313" key="2">
    <source>
        <dbReference type="Proteomes" id="UP000783213"/>
    </source>
</evidence>
<dbReference type="RefSeq" id="XP_038813862.1">
    <property type="nucleotide sequence ID" value="XM_038950123.1"/>
</dbReference>
<dbReference type="SUPFAM" id="SSF53474">
    <property type="entry name" value="alpha/beta-Hydrolases"/>
    <property type="match status" value="1"/>
</dbReference>
<dbReference type="Gene3D" id="3.40.50.1820">
    <property type="entry name" value="alpha/beta hydrolase"/>
    <property type="match status" value="1"/>
</dbReference>
<dbReference type="Proteomes" id="UP000783213">
    <property type="component" value="Unassembled WGS sequence"/>
</dbReference>
<dbReference type="EMBL" id="RCSX01000004">
    <property type="protein sequence ID" value="KAF7936284.1"/>
    <property type="molecule type" value="Genomic_DNA"/>
</dbReference>
<comment type="caution">
    <text evidence="1">The sequence shown here is derived from an EMBL/GenBank/DDBJ whole genome shotgun (WGS) entry which is preliminary data.</text>
</comment>
<evidence type="ECO:0000313" key="1">
    <source>
        <dbReference type="EMBL" id="KAF7936284.1"/>
    </source>
</evidence>
<proteinExistence type="predicted"/>
<name>A0ABQ7IXG6_9HELO</name>
<accession>A0ABQ7IXG6</accession>